<feature type="region of interest" description="Disordered" evidence="3">
    <location>
        <begin position="423"/>
        <end position="535"/>
    </location>
</feature>
<dbReference type="InterPro" id="IPR021133">
    <property type="entry name" value="HEAT_type_2"/>
</dbReference>
<dbReference type="GO" id="GO:0005737">
    <property type="term" value="C:cytoplasm"/>
    <property type="evidence" value="ECO:0007669"/>
    <property type="project" value="TreeGrafter"/>
</dbReference>
<dbReference type="RefSeq" id="XP_022341101.1">
    <property type="nucleotide sequence ID" value="XM_022485393.1"/>
</dbReference>
<protein>
    <submittedName>
        <fullName evidence="5">Serine/threonine-protein phosphatase 4 regulatory subunit 1-like isoform X1</fullName>
    </submittedName>
</protein>
<accession>A0A8B8EMF1</accession>
<keyword evidence="1" id="KW-0677">Repeat</keyword>
<feature type="compositionally biased region" description="Low complexity" evidence="3">
    <location>
        <begin position="438"/>
        <end position="451"/>
    </location>
</feature>
<dbReference type="KEGG" id="cvn:111135380"/>
<name>A0A8B8EMF1_CRAVI</name>
<dbReference type="AlphaFoldDB" id="A0A8B8EMF1"/>
<dbReference type="Proteomes" id="UP000694844">
    <property type="component" value="Chromosome 5"/>
</dbReference>
<sequence length="1024" mass="114901">MADIEFYSDPGNDGPDDGYGLDDSLDGDDVYNSDYKLTPLQKLEKYMQSENVYTRQMVARGLLDTLRAVEEMDEEVFPVFNAMVKLSQDSDPIVRSELMEQVPHLAVYCQDNLELYDKAISSYLLPMVVRYLNDQNNQVRKTSQAALLVLMEQELICKEDVEDQVVGVILDLASPDSLDDYRTEAVALMSKMAPLLGTDMTERLFLLRFCEMCTDPLFHVRKVCAANFGDICKVAGQDNTEKHLLPKFYYLCEDGVWGVRKACAECFMVVSCSCSQDVRKGELANLFVNLLCDLSRWVRMAAFQQLGPFISTFADPGLTGLYVNEDGILSVQMEHIQNIEKIKAIGEKLEHESKQIQESGLTEETDEETKEGAETGNTCDINMDLSEMDTNTEIIVSTCATKERSSSEEELSLEEIRAQEYLSKKASQSEKTSEDANPDSNDLSSPNSSNLERSENLALTGADSSLPSKSAAGEDDGHQATEEEDNCDKCSAGEEESIRSSLGSEEGDTKAVCDSVDQNKSNSEEEHIHSDSPISDFNSFTFWRDPLPEVSLDLDITSDNQNVSLRTPMENECEPINNDHRSLSPASATNQLYSETGVRIHTANINTVSEESVNNIGSTHVLGQNLNEVMDGIVHDYGFIDSFSELSVLPLTDISGSSLGYIDSDSSPDIAETMDEATLAQMQDIVPQSLLESYLGMVDPSRAQTVDTEITKYCAYNLPAVAYTLGRKNWNCIKVLYEKLASDMQWKVRRTLAFSIHEMALILGDEITHRDLVPVFDGFLKDLDEVKIGVLKHLADFLRLLKPDVRRQYLTKLPGFLNTDNTRNWRFRLELAEQLIMTSELFSSVEISQHLLPICVSLMEDKVAEVRLIAYKLMSAMVKRLAYEDEKLTESLLNELLSKFAKSSKWVGRQTFTQMCLAILEDEALPLDMFSKILLPSLLNISHDPVPNVRLLLSQVMSGQIIPREVFTLDSHPQHQEIFNTLERLKVDSDKDVRYFANPVPEQTILGEYEDDAIEDIDVETLPV</sequence>
<dbReference type="Gene3D" id="1.25.10.10">
    <property type="entry name" value="Leucine-rich Repeat Variant"/>
    <property type="match status" value="2"/>
</dbReference>
<evidence type="ECO:0000256" key="1">
    <source>
        <dbReference type="ARBA" id="ARBA00022737"/>
    </source>
</evidence>
<dbReference type="PANTHER" id="PTHR10648">
    <property type="entry name" value="SERINE/THREONINE-PROTEIN PHOSPHATASE PP2A 65 KDA REGULATORY SUBUNIT"/>
    <property type="match status" value="1"/>
</dbReference>
<dbReference type="PROSITE" id="PS50077">
    <property type="entry name" value="HEAT_REPEAT"/>
    <property type="match status" value="1"/>
</dbReference>
<organism evidence="4 5">
    <name type="scientific">Crassostrea virginica</name>
    <name type="common">Eastern oyster</name>
    <dbReference type="NCBI Taxonomy" id="6565"/>
    <lineage>
        <taxon>Eukaryota</taxon>
        <taxon>Metazoa</taxon>
        <taxon>Spiralia</taxon>
        <taxon>Lophotrochozoa</taxon>
        <taxon>Mollusca</taxon>
        <taxon>Bivalvia</taxon>
        <taxon>Autobranchia</taxon>
        <taxon>Pteriomorphia</taxon>
        <taxon>Ostreida</taxon>
        <taxon>Ostreoidea</taxon>
        <taxon>Ostreidae</taxon>
        <taxon>Crassostrea</taxon>
    </lineage>
</organism>
<feature type="repeat" description="HEAT" evidence="2">
    <location>
        <begin position="851"/>
        <end position="887"/>
    </location>
</feature>
<dbReference type="GeneID" id="111135380"/>
<dbReference type="SUPFAM" id="SSF48371">
    <property type="entry name" value="ARM repeat"/>
    <property type="match status" value="1"/>
</dbReference>
<dbReference type="PANTHER" id="PTHR10648:SF1">
    <property type="entry name" value="SERINE_THREONINE-PROTEIN PHOSPHATASE 4 REGULATORY SUBUNIT 1"/>
    <property type="match status" value="1"/>
</dbReference>
<gene>
    <name evidence="5" type="primary">LOC111135380</name>
</gene>
<evidence type="ECO:0000313" key="4">
    <source>
        <dbReference type="Proteomes" id="UP000694844"/>
    </source>
</evidence>
<feature type="region of interest" description="Disordered" evidence="3">
    <location>
        <begin position="1"/>
        <end position="23"/>
    </location>
</feature>
<keyword evidence="4" id="KW-1185">Reference proteome</keyword>
<evidence type="ECO:0000313" key="5">
    <source>
        <dbReference type="RefSeq" id="XP_022341101.1"/>
    </source>
</evidence>
<evidence type="ECO:0000256" key="3">
    <source>
        <dbReference type="SAM" id="MobiDB-lite"/>
    </source>
</evidence>
<dbReference type="InterPro" id="IPR016024">
    <property type="entry name" value="ARM-type_fold"/>
</dbReference>
<dbReference type="InterPro" id="IPR051023">
    <property type="entry name" value="PP2A_Regulatory_Subunit_A"/>
</dbReference>
<dbReference type="OrthoDB" id="340346at2759"/>
<reference evidence="5" key="1">
    <citation type="submission" date="2025-08" db="UniProtKB">
        <authorList>
            <consortium name="RefSeq"/>
        </authorList>
    </citation>
    <scope>IDENTIFICATION</scope>
    <source>
        <tissue evidence="5">Whole sample</tissue>
    </source>
</reference>
<feature type="compositionally biased region" description="Acidic residues" evidence="3">
    <location>
        <begin position="14"/>
        <end position="23"/>
    </location>
</feature>
<dbReference type="GO" id="GO:0019888">
    <property type="term" value="F:protein phosphatase regulator activity"/>
    <property type="evidence" value="ECO:0007669"/>
    <property type="project" value="TreeGrafter"/>
</dbReference>
<proteinExistence type="predicted"/>
<dbReference type="InterPro" id="IPR011989">
    <property type="entry name" value="ARM-like"/>
</dbReference>
<feature type="compositionally biased region" description="Basic and acidic residues" evidence="3">
    <location>
        <begin position="475"/>
        <end position="498"/>
    </location>
</feature>
<feature type="region of interest" description="Disordered" evidence="3">
    <location>
        <begin position="353"/>
        <end position="379"/>
    </location>
</feature>
<evidence type="ECO:0000256" key="2">
    <source>
        <dbReference type="PROSITE-ProRule" id="PRU00103"/>
    </source>
</evidence>